<dbReference type="EMBL" id="AVOT02000130">
    <property type="protein sequence ID" value="MBW0461244.1"/>
    <property type="molecule type" value="Genomic_DNA"/>
</dbReference>
<evidence type="ECO:0000313" key="1">
    <source>
        <dbReference type="EMBL" id="MBW0461244.1"/>
    </source>
</evidence>
<evidence type="ECO:0000313" key="2">
    <source>
        <dbReference type="Proteomes" id="UP000765509"/>
    </source>
</evidence>
<dbReference type="SUPFAM" id="SSF56672">
    <property type="entry name" value="DNA/RNA polymerases"/>
    <property type="match status" value="1"/>
</dbReference>
<sequence length="154" mass="17176">MKDFGEDVDISSINLFKGDMDLPPLSFHASLEGNWDEEEEPEEVEAVLKVVPPVYHQYLDVFSKVTEEKLPPHHACDHYIELEGLLPPAGAIYYLSNNESAALWAYISENLEKCSIRPSSSSTEAHVLFVKTKDGGLSLCVDYCKLNAVSSKSR</sequence>
<dbReference type="Proteomes" id="UP000765509">
    <property type="component" value="Unassembled WGS sequence"/>
</dbReference>
<dbReference type="InterPro" id="IPR043502">
    <property type="entry name" value="DNA/RNA_pol_sf"/>
</dbReference>
<gene>
    <name evidence="1" type="ORF">O181_000959</name>
</gene>
<protein>
    <submittedName>
        <fullName evidence="1">Uncharacterized protein</fullName>
    </submittedName>
</protein>
<dbReference type="OrthoDB" id="3262920at2759"/>
<reference evidence="1" key="1">
    <citation type="submission" date="2021-03" db="EMBL/GenBank/DDBJ databases">
        <title>Draft genome sequence of rust myrtle Austropuccinia psidii MF-1, a brazilian biotype.</title>
        <authorList>
            <person name="Quecine M.C."/>
            <person name="Pachon D.M.R."/>
            <person name="Bonatelli M.L."/>
            <person name="Correr F.H."/>
            <person name="Franceschini L.M."/>
            <person name="Leite T.F."/>
            <person name="Margarido G.R.A."/>
            <person name="Almeida C.A."/>
            <person name="Ferrarezi J.A."/>
            <person name="Labate C.A."/>
        </authorList>
    </citation>
    <scope>NUCLEOTIDE SEQUENCE</scope>
    <source>
        <strain evidence="1">MF-1</strain>
    </source>
</reference>
<comment type="caution">
    <text evidence="1">The sequence shown here is derived from an EMBL/GenBank/DDBJ whole genome shotgun (WGS) entry which is preliminary data.</text>
</comment>
<dbReference type="InterPro" id="IPR032567">
    <property type="entry name" value="RTL1-rel"/>
</dbReference>
<name>A0A9Q3GBE2_9BASI</name>
<proteinExistence type="predicted"/>
<organism evidence="1 2">
    <name type="scientific">Austropuccinia psidii MF-1</name>
    <dbReference type="NCBI Taxonomy" id="1389203"/>
    <lineage>
        <taxon>Eukaryota</taxon>
        <taxon>Fungi</taxon>
        <taxon>Dikarya</taxon>
        <taxon>Basidiomycota</taxon>
        <taxon>Pucciniomycotina</taxon>
        <taxon>Pucciniomycetes</taxon>
        <taxon>Pucciniales</taxon>
        <taxon>Sphaerophragmiaceae</taxon>
        <taxon>Austropuccinia</taxon>
    </lineage>
</organism>
<dbReference type="AlphaFoldDB" id="A0A9Q3GBE2"/>
<keyword evidence="2" id="KW-1185">Reference proteome</keyword>
<dbReference type="PANTHER" id="PTHR15503">
    <property type="entry name" value="LDOC1 RELATED"/>
    <property type="match status" value="1"/>
</dbReference>
<accession>A0A9Q3GBE2</accession>
<dbReference type="Gene3D" id="3.10.10.10">
    <property type="entry name" value="HIV Type 1 Reverse Transcriptase, subunit A, domain 1"/>
    <property type="match status" value="1"/>
</dbReference>
<dbReference type="PANTHER" id="PTHR15503:SF22">
    <property type="entry name" value="TRANSPOSON TY3-I GAG POLYPROTEIN"/>
    <property type="match status" value="1"/>
</dbReference>